<proteinExistence type="predicted"/>
<dbReference type="AlphaFoldDB" id="A0A6A8AA57"/>
<organism evidence="1 2">
    <name type="scientific">Endobacterium cereale</name>
    <dbReference type="NCBI Taxonomy" id="2663029"/>
    <lineage>
        <taxon>Bacteria</taxon>
        <taxon>Pseudomonadati</taxon>
        <taxon>Pseudomonadota</taxon>
        <taxon>Alphaproteobacteria</taxon>
        <taxon>Hyphomicrobiales</taxon>
        <taxon>Rhizobiaceae</taxon>
        <taxon>Endobacterium</taxon>
    </lineage>
</organism>
<gene>
    <name evidence="1" type="ORF">GAO09_19125</name>
</gene>
<reference evidence="1 2" key="1">
    <citation type="submission" date="2019-11" db="EMBL/GenBank/DDBJ databases">
        <title>Genome analysis of Rhizobacterium cereale a novel genus and species isolated from maize roots in North Spain.</title>
        <authorList>
            <person name="Menendez E."/>
            <person name="Flores-Felix J.D."/>
            <person name="Ramirez-Bahena M.-H."/>
            <person name="Igual J.M."/>
            <person name="Garcia-Fraile P."/>
            <person name="Peix A."/>
            <person name="Velazquez E."/>
        </authorList>
    </citation>
    <scope>NUCLEOTIDE SEQUENCE [LARGE SCALE GENOMIC DNA]</scope>
    <source>
        <strain evidence="1 2">RZME27</strain>
    </source>
</reference>
<evidence type="ECO:0000313" key="1">
    <source>
        <dbReference type="EMBL" id="MQY48155.1"/>
    </source>
</evidence>
<dbReference type="EMBL" id="WIXI01000047">
    <property type="protein sequence ID" value="MQY48155.1"/>
    <property type="molecule type" value="Genomic_DNA"/>
</dbReference>
<sequence>MSRVSELEHQTNNDIAIVMRSLFHFELMVDAHYSEYLKVAAPILARLWSKFGCFAPILLKLTSADPSH</sequence>
<dbReference type="RefSeq" id="WP_153356042.1">
    <property type="nucleotide sequence ID" value="NZ_WIXI01000047.1"/>
</dbReference>
<evidence type="ECO:0000313" key="2">
    <source>
        <dbReference type="Proteomes" id="UP000435138"/>
    </source>
</evidence>
<accession>A0A6A8AA57</accession>
<name>A0A6A8AA57_9HYPH</name>
<comment type="caution">
    <text evidence="1">The sequence shown here is derived from an EMBL/GenBank/DDBJ whole genome shotgun (WGS) entry which is preliminary data.</text>
</comment>
<keyword evidence="2" id="KW-1185">Reference proteome</keyword>
<dbReference type="Proteomes" id="UP000435138">
    <property type="component" value="Unassembled WGS sequence"/>
</dbReference>
<protein>
    <submittedName>
        <fullName evidence="1">Uncharacterized protein</fullName>
    </submittedName>
</protein>